<dbReference type="Proteomes" id="UP000317624">
    <property type="component" value="Unassembled WGS sequence"/>
</dbReference>
<dbReference type="AlphaFoldDB" id="A0A558BR16"/>
<organism evidence="2 3">
    <name type="scientific">Hymenobacter setariae</name>
    <dbReference type="NCBI Taxonomy" id="2594794"/>
    <lineage>
        <taxon>Bacteria</taxon>
        <taxon>Pseudomonadati</taxon>
        <taxon>Bacteroidota</taxon>
        <taxon>Cytophagia</taxon>
        <taxon>Cytophagales</taxon>
        <taxon>Hymenobacteraceae</taxon>
        <taxon>Hymenobacter</taxon>
    </lineage>
</organism>
<dbReference type="Pfam" id="PF07791">
    <property type="entry name" value="Imm11"/>
    <property type="match status" value="1"/>
</dbReference>
<gene>
    <name evidence="2" type="ORF">FNT36_14930</name>
</gene>
<evidence type="ECO:0000313" key="2">
    <source>
        <dbReference type="EMBL" id="TVT38964.1"/>
    </source>
</evidence>
<proteinExistence type="predicted"/>
<dbReference type="OrthoDB" id="276025at2"/>
<dbReference type="RefSeq" id="WP_144849350.1">
    <property type="nucleotide sequence ID" value="NZ_VMRJ01000004.1"/>
</dbReference>
<reference evidence="2 3" key="1">
    <citation type="submission" date="2019-07" db="EMBL/GenBank/DDBJ databases">
        <title>Hymenobacter sp. straun FUR1 Genome sequencing and assembly.</title>
        <authorList>
            <person name="Chhetri G."/>
        </authorList>
    </citation>
    <scope>NUCLEOTIDE SEQUENCE [LARGE SCALE GENOMIC DNA]</scope>
    <source>
        <strain evidence="2 3">Fur1</strain>
    </source>
</reference>
<feature type="domain" description="Immunity MXAN-0049 protein" evidence="1">
    <location>
        <begin position="53"/>
        <end position="221"/>
    </location>
</feature>
<accession>A0A558BR16</accession>
<sequence length="224" mass="25593">MNFFKARVDIEKAGTREVVPLWEYNIDAENAQSQLVSSHLPVQPPAFSKLLITGPLTDVLEDGNAIGGTGFIVSNTLRDILSAFNIGRHAFYPLESFDYVSRNRIQGQYFWLQLIDFDFYPLIDYTQSKFVLYDDFEEENISELEIESPGGLMAAVESTREKDISVLYTKLVFNSKFQANPLDIFYMNGISDNIFSYPIFSERLKNKLIGRGLTGFEFKEVPLH</sequence>
<protein>
    <recommendedName>
        <fullName evidence="1">Immunity MXAN-0049 protein domain-containing protein</fullName>
    </recommendedName>
</protein>
<name>A0A558BR16_9BACT</name>
<evidence type="ECO:0000313" key="3">
    <source>
        <dbReference type="Proteomes" id="UP000317624"/>
    </source>
</evidence>
<evidence type="ECO:0000259" key="1">
    <source>
        <dbReference type="Pfam" id="PF07791"/>
    </source>
</evidence>
<dbReference type="InterPro" id="IPR012433">
    <property type="entry name" value="Imm11"/>
</dbReference>
<comment type="caution">
    <text evidence="2">The sequence shown here is derived from an EMBL/GenBank/DDBJ whole genome shotgun (WGS) entry which is preliminary data.</text>
</comment>
<keyword evidence="3" id="KW-1185">Reference proteome</keyword>
<dbReference type="EMBL" id="VMRJ01000004">
    <property type="protein sequence ID" value="TVT38964.1"/>
    <property type="molecule type" value="Genomic_DNA"/>
</dbReference>